<evidence type="ECO:0000313" key="2">
    <source>
        <dbReference type="EMBL" id="CAB1417042.1"/>
    </source>
</evidence>
<name>A0A9N7TQJ4_PLEPL</name>
<proteinExistence type="predicted"/>
<gene>
    <name evidence="2" type="ORF">PLEPLA_LOCUS4843</name>
</gene>
<protein>
    <submittedName>
        <fullName evidence="2">Uncharacterized protein</fullName>
    </submittedName>
</protein>
<keyword evidence="3" id="KW-1185">Reference proteome</keyword>
<dbReference type="EMBL" id="CADEAL010000239">
    <property type="protein sequence ID" value="CAB1417042.1"/>
    <property type="molecule type" value="Genomic_DNA"/>
</dbReference>
<reference evidence="2" key="1">
    <citation type="submission" date="2020-03" db="EMBL/GenBank/DDBJ databases">
        <authorList>
            <person name="Weist P."/>
        </authorList>
    </citation>
    <scope>NUCLEOTIDE SEQUENCE</scope>
</reference>
<feature type="compositionally biased region" description="Low complexity" evidence="1">
    <location>
        <begin position="74"/>
        <end position="101"/>
    </location>
</feature>
<organism evidence="2 3">
    <name type="scientific">Pleuronectes platessa</name>
    <name type="common">European plaice</name>
    <dbReference type="NCBI Taxonomy" id="8262"/>
    <lineage>
        <taxon>Eukaryota</taxon>
        <taxon>Metazoa</taxon>
        <taxon>Chordata</taxon>
        <taxon>Craniata</taxon>
        <taxon>Vertebrata</taxon>
        <taxon>Euteleostomi</taxon>
        <taxon>Actinopterygii</taxon>
        <taxon>Neopterygii</taxon>
        <taxon>Teleostei</taxon>
        <taxon>Neoteleostei</taxon>
        <taxon>Acanthomorphata</taxon>
        <taxon>Carangaria</taxon>
        <taxon>Pleuronectiformes</taxon>
        <taxon>Pleuronectoidei</taxon>
        <taxon>Pleuronectidae</taxon>
        <taxon>Pleuronectes</taxon>
    </lineage>
</organism>
<comment type="caution">
    <text evidence="2">The sequence shown here is derived from an EMBL/GenBank/DDBJ whole genome shotgun (WGS) entry which is preliminary data.</text>
</comment>
<dbReference type="AlphaFoldDB" id="A0A9N7TQJ4"/>
<sequence>MEEAGFMIFTAINHQGAIGTLWLHFWELSSMVANPELFTCYTLNHQVQFSAGEDQAFRLGDNPLYPLSHRKSSSLRSSSSPGTSRTSSVSFLSSTETDLWL</sequence>
<evidence type="ECO:0000313" key="3">
    <source>
        <dbReference type="Proteomes" id="UP001153269"/>
    </source>
</evidence>
<accession>A0A9N7TQJ4</accession>
<feature type="region of interest" description="Disordered" evidence="1">
    <location>
        <begin position="69"/>
        <end position="101"/>
    </location>
</feature>
<evidence type="ECO:0000256" key="1">
    <source>
        <dbReference type="SAM" id="MobiDB-lite"/>
    </source>
</evidence>
<dbReference type="Proteomes" id="UP001153269">
    <property type="component" value="Unassembled WGS sequence"/>
</dbReference>